<comment type="caution">
    <text evidence="2">The sequence shown here is derived from an EMBL/GenBank/DDBJ whole genome shotgun (WGS) entry which is preliminary data.</text>
</comment>
<keyword evidence="3" id="KW-1185">Reference proteome</keyword>
<proteinExistence type="predicted"/>
<sequence>MDVTELLTTGNGSMSFDVWPHSDFLHLHARLPKAPAGTAYFRRFTQQAFVMIPAKANTKSRDLGVTRWQTALRSEGDVAAMLMLPTVASMECRARSVEIIRTRGRVASAWGLCAAWRNRDVLSPSQLGGRQDALKPLWKLVSITDCECETVLEQLRNEYNVSFLYPYLKIAPEKGRKPKALGGKPNQPGHRAGQPKRNREM</sequence>
<reference evidence="2 3" key="1">
    <citation type="journal article" date="2012" name="Genome Biol.">
        <title>Genome and low-iron response of an oceanic diatom adapted to chronic iron limitation.</title>
        <authorList>
            <person name="Lommer M."/>
            <person name="Specht M."/>
            <person name="Roy A.S."/>
            <person name="Kraemer L."/>
            <person name="Andreson R."/>
            <person name="Gutowska M.A."/>
            <person name="Wolf J."/>
            <person name="Bergner S.V."/>
            <person name="Schilhabel M.B."/>
            <person name="Klostermeier U.C."/>
            <person name="Beiko R.G."/>
            <person name="Rosenstiel P."/>
            <person name="Hippler M."/>
            <person name="Laroche J."/>
        </authorList>
    </citation>
    <scope>NUCLEOTIDE SEQUENCE [LARGE SCALE GENOMIC DNA]</scope>
    <source>
        <strain evidence="2 3">CCMP1005</strain>
    </source>
</reference>
<organism evidence="2 3">
    <name type="scientific">Thalassiosira oceanica</name>
    <name type="common">Marine diatom</name>
    <dbReference type="NCBI Taxonomy" id="159749"/>
    <lineage>
        <taxon>Eukaryota</taxon>
        <taxon>Sar</taxon>
        <taxon>Stramenopiles</taxon>
        <taxon>Ochrophyta</taxon>
        <taxon>Bacillariophyta</taxon>
        <taxon>Coscinodiscophyceae</taxon>
        <taxon>Thalassiosirophycidae</taxon>
        <taxon>Thalassiosirales</taxon>
        <taxon>Thalassiosiraceae</taxon>
        <taxon>Thalassiosira</taxon>
    </lineage>
</organism>
<evidence type="ECO:0000256" key="1">
    <source>
        <dbReference type="SAM" id="MobiDB-lite"/>
    </source>
</evidence>
<dbReference type="Proteomes" id="UP000266841">
    <property type="component" value="Unassembled WGS sequence"/>
</dbReference>
<dbReference type="AlphaFoldDB" id="K0RVT6"/>
<protein>
    <submittedName>
        <fullName evidence="2">Uncharacterized protein</fullName>
    </submittedName>
</protein>
<evidence type="ECO:0000313" key="3">
    <source>
        <dbReference type="Proteomes" id="UP000266841"/>
    </source>
</evidence>
<dbReference type="EMBL" id="AGNL01031133">
    <property type="protein sequence ID" value="EJK56544.1"/>
    <property type="molecule type" value="Genomic_DNA"/>
</dbReference>
<feature type="region of interest" description="Disordered" evidence="1">
    <location>
        <begin position="175"/>
        <end position="201"/>
    </location>
</feature>
<evidence type="ECO:0000313" key="2">
    <source>
        <dbReference type="EMBL" id="EJK56544.1"/>
    </source>
</evidence>
<gene>
    <name evidence="2" type="ORF">THAOC_23549</name>
</gene>
<name>K0RVT6_THAOC</name>
<accession>K0RVT6</accession>